<reference evidence="1 2" key="1">
    <citation type="submission" date="2023-09" db="EMBL/GenBank/DDBJ databases">
        <title>Nesidiocoris tenuis whole genome shotgun sequence.</title>
        <authorList>
            <person name="Shibata T."/>
            <person name="Shimoda M."/>
            <person name="Kobayashi T."/>
            <person name="Uehara T."/>
        </authorList>
    </citation>
    <scope>NUCLEOTIDE SEQUENCE [LARGE SCALE GENOMIC DNA]</scope>
    <source>
        <strain evidence="1 2">Japan</strain>
    </source>
</reference>
<organism evidence="1 2">
    <name type="scientific">Nesidiocoris tenuis</name>
    <dbReference type="NCBI Taxonomy" id="355587"/>
    <lineage>
        <taxon>Eukaryota</taxon>
        <taxon>Metazoa</taxon>
        <taxon>Ecdysozoa</taxon>
        <taxon>Arthropoda</taxon>
        <taxon>Hexapoda</taxon>
        <taxon>Insecta</taxon>
        <taxon>Pterygota</taxon>
        <taxon>Neoptera</taxon>
        <taxon>Paraneoptera</taxon>
        <taxon>Hemiptera</taxon>
        <taxon>Heteroptera</taxon>
        <taxon>Panheteroptera</taxon>
        <taxon>Cimicomorpha</taxon>
        <taxon>Miridae</taxon>
        <taxon>Dicyphina</taxon>
        <taxon>Nesidiocoris</taxon>
    </lineage>
</organism>
<accession>A0ABN7AQX7</accession>
<protein>
    <recommendedName>
        <fullName evidence="3">Kinesin motor domain-containing protein</fullName>
    </recommendedName>
</protein>
<sequence>MFVPHDHQSRVWVRKPAGILSEEDEKTPVVFRTRVSQEACDFDGRTKECRCPVIVSSLQGALAPRHGREVDKQLQTGASHLTLC</sequence>
<name>A0ABN7AQX7_9HEMI</name>
<dbReference type="EMBL" id="AP028913">
    <property type="protein sequence ID" value="BES94610.1"/>
    <property type="molecule type" value="Genomic_DNA"/>
</dbReference>
<evidence type="ECO:0000313" key="2">
    <source>
        <dbReference type="Proteomes" id="UP001307889"/>
    </source>
</evidence>
<dbReference type="Proteomes" id="UP001307889">
    <property type="component" value="Chromosome 5"/>
</dbReference>
<proteinExistence type="predicted"/>
<evidence type="ECO:0008006" key="3">
    <source>
        <dbReference type="Google" id="ProtNLM"/>
    </source>
</evidence>
<keyword evidence="2" id="KW-1185">Reference proteome</keyword>
<evidence type="ECO:0000313" key="1">
    <source>
        <dbReference type="EMBL" id="BES94610.1"/>
    </source>
</evidence>
<gene>
    <name evidence="1" type="ORF">NTJ_07419</name>
</gene>